<feature type="domain" description="DUF4515" evidence="4">
    <location>
        <begin position="73"/>
        <end position="257"/>
    </location>
</feature>
<dbReference type="Pfam" id="PF14988">
    <property type="entry name" value="DUF4515"/>
    <property type="match status" value="1"/>
</dbReference>
<reference evidence="5" key="3">
    <citation type="submission" date="2025-09" db="UniProtKB">
        <authorList>
            <consortium name="Ensembl"/>
        </authorList>
    </citation>
    <scope>IDENTIFICATION</scope>
</reference>
<name>A0A8C9SBV4_SCLFO</name>
<feature type="compositionally biased region" description="Low complexity" evidence="3">
    <location>
        <begin position="1"/>
        <end position="20"/>
    </location>
</feature>
<evidence type="ECO:0000256" key="3">
    <source>
        <dbReference type="SAM" id="MobiDB-lite"/>
    </source>
</evidence>
<reference evidence="5 6" key="1">
    <citation type="submission" date="2019-04" db="EMBL/GenBank/DDBJ databases">
        <authorList>
            <consortium name="Wellcome Sanger Institute Data Sharing"/>
        </authorList>
    </citation>
    <scope>NUCLEOTIDE SEQUENCE [LARGE SCALE GENOMIC DNA]</scope>
</reference>
<dbReference type="CTD" id="100130274"/>
<dbReference type="Proteomes" id="UP000694397">
    <property type="component" value="Chromosome 1"/>
</dbReference>
<reference evidence="5" key="2">
    <citation type="submission" date="2025-08" db="UniProtKB">
        <authorList>
            <consortium name="Ensembl"/>
        </authorList>
    </citation>
    <scope>IDENTIFICATION</scope>
</reference>
<dbReference type="GeneTree" id="ENSGT00940000154427"/>
<dbReference type="InterPro" id="IPR032777">
    <property type="entry name" value="DUF4515"/>
</dbReference>
<proteinExistence type="predicted"/>
<organism evidence="5 6">
    <name type="scientific">Scleropages formosus</name>
    <name type="common">Asian bonytongue</name>
    <name type="synonym">Osteoglossum formosum</name>
    <dbReference type="NCBI Taxonomy" id="113540"/>
    <lineage>
        <taxon>Eukaryota</taxon>
        <taxon>Metazoa</taxon>
        <taxon>Chordata</taxon>
        <taxon>Craniata</taxon>
        <taxon>Vertebrata</taxon>
        <taxon>Euteleostomi</taxon>
        <taxon>Actinopterygii</taxon>
        <taxon>Neopterygii</taxon>
        <taxon>Teleostei</taxon>
        <taxon>Osteoglossocephala</taxon>
        <taxon>Osteoglossomorpha</taxon>
        <taxon>Osteoglossiformes</taxon>
        <taxon>Osteoglossidae</taxon>
        <taxon>Scleropages</taxon>
    </lineage>
</organism>
<feature type="coiled-coil region" evidence="2">
    <location>
        <begin position="214"/>
        <end position="255"/>
    </location>
</feature>
<evidence type="ECO:0000259" key="4">
    <source>
        <dbReference type="Pfam" id="PF14988"/>
    </source>
</evidence>
<dbReference type="PANTHER" id="PTHR14845">
    <property type="entry name" value="COILED-COIL DOMAIN-CONTAINING 166"/>
    <property type="match status" value="1"/>
</dbReference>
<feature type="coiled-coil region" evidence="2">
    <location>
        <begin position="96"/>
        <end position="161"/>
    </location>
</feature>
<dbReference type="OrthoDB" id="2129492at2759"/>
<evidence type="ECO:0000256" key="1">
    <source>
        <dbReference type="ARBA" id="ARBA00023054"/>
    </source>
</evidence>
<protein>
    <recommendedName>
        <fullName evidence="4">DUF4515 domain-containing protein</fullName>
    </recommendedName>
</protein>
<dbReference type="Ensembl" id="ENSSFOT00015031749.2">
    <property type="protein sequence ID" value="ENSSFOP00015031396.2"/>
    <property type="gene ID" value="ENSSFOG00015020121.2"/>
</dbReference>
<dbReference type="KEGG" id="sfm:108920625"/>
<evidence type="ECO:0000313" key="5">
    <source>
        <dbReference type="Ensembl" id="ENSSFOP00015031396.2"/>
    </source>
</evidence>
<dbReference type="PANTHER" id="PTHR14845:SF0">
    <property type="entry name" value="DUF4515 DOMAIN-CONTAINING PROTEIN"/>
    <property type="match status" value="1"/>
</dbReference>
<evidence type="ECO:0000256" key="2">
    <source>
        <dbReference type="SAM" id="Coils"/>
    </source>
</evidence>
<feature type="region of interest" description="Disordered" evidence="3">
    <location>
        <begin position="1"/>
        <end position="35"/>
    </location>
</feature>
<sequence length="275" mass="31639">MEQQAKGQSAKKSSAGKAAAEPVASEEELNLQREYDALTDTLNDLRRKADTLRRENELLQEEANRTRTESQEYADYMAGKMENRQRAAAALGRHNEDELRRLRKEGEATLERYTEQANELKEEILRKEEELLSLNAEIAELMEFKNLQQEQLGRIAELQNEVVATHLSHSQSLQALKTGFLSEKERYEAQAKQKVHALTLAANREAPSCLMSHAQEVTQENQQLREELRRLIRQAQALRTQHGRLQEQRQQLLLDREHTHKLRMLVTELAGASPP</sequence>
<gene>
    <name evidence="5" type="primary">ccdc166</name>
</gene>
<keyword evidence="6" id="KW-1185">Reference proteome</keyword>
<keyword evidence="1 2" id="KW-0175">Coiled coil</keyword>
<dbReference type="RefSeq" id="XP_029106312.1">
    <property type="nucleotide sequence ID" value="XM_029250479.1"/>
</dbReference>
<accession>A0A8C9SBV4</accession>
<dbReference type="GeneID" id="108920625"/>
<evidence type="ECO:0000313" key="6">
    <source>
        <dbReference type="Proteomes" id="UP000694397"/>
    </source>
</evidence>
<dbReference type="AlphaFoldDB" id="A0A8C9SBV4"/>